<keyword evidence="2" id="KW-0812">Transmembrane</keyword>
<keyword evidence="2" id="KW-0472">Membrane</keyword>
<evidence type="ECO:0000313" key="6">
    <source>
        <dbReference type="EMBL" id="OCL05335.1"/>
    </source>
</evidence>
<accession>A0A8E2EUY2</accession>
<evidence type="ECO:0000313" key="7">
    <source>
        <dbReference type="Proteomes" id="UP000250140"/>
    </source>
</evidence>
<gene>
    <name evidence="6" type="ORF">AOQ84DRAFT_379705</name>
</gene>
<dbReference type="Pfam" id="PF10355">
    <property type="entry name" value="Ytp1"/>
    <property type="match status" value="1"/>
</dbReference>
<evidence type="ECO:0008006" key="8">
    <source>
        <dbReference type="Google" id="ProtNLM"/>
    </source>
</evidence>
<protein>
    <recommendedName>
        <fullName evidence="8">Integral membrane protein</fullName>
    </recommendedName>
</protein>
<feature type="domain" description="DUF2427" evidence="4">
    <location>
        <begin position="54"/>
        <end position="150"/>
    </location>
</feature>
<dbReference type="Proteomes" id="UP000250140">
    <property type="component" value="Unassembled WGS sequence"/>
</dbReference>
<evidence type="ECO:0000256" key="3">
    <source>
        <dbReference type="SAM" id="SignalP"/>
    </source>
</evidence>
<feature type="compositionally biased region" description="Polar residues" evidence="1">
    <location>
        <begin position="188"/>
        <end position="222"/>
    </location>
</feature>
<evidence type="ECO:0000256" key="2">
    <source>
        <dbReference type="SAM" id="Phobius"/>
    </source>
</evidence>
<dbReference type="InterPro" id="IPR018827">
    <property type="entry name" value="YTP1_C"/>
</dbReference>
<feature type="region of interest" description="Disordered" evidence="1">
    <location>
        <begin position="187"/>
        <end position="232"/>
    </location>
</feature>
<feature type="signal peptide" evidence="3">
    <location>
        <begin position="1"/>
        <end position="24"/>
    </location>
</feature>
<feature type="transmembrane region" description="Helical" evidence="2">
    <location>
        <begin position="550"/>
        <end position="571"/>
    </location>
</feature>
<dbReference type="PANTHER" id="PTHR31685:SF3">
    <property type="entry name" value="INTEGRAL MEMBRANE PROTEIN (AFU_ORTHOLOGUE AFUA_6G12730)"/>
    <property type="match status" value="1"/>
</dbReference>
<reference evidence="6 7" key="1">
    <citation type="journal article" date="2016" name="Nat. Commun.">
        <title>Ectomycorrhizal ecology is imprinted in the genome of the dominant symbiotic fungus Cenococcum geophilum.</title>
        <authorList>
            <consortium name="DOE Joint Genome Institute"/>
            <person name="Peter M."/>
            <person name="Kohler A."/>
            <person name="Ohm R.A."/>
            <person name="Kuo A."/>
            <person name="Krutzmann J."/>
            <person name="Morin E."/>
            <person name="Arend M."/>
            <person name="Barry K.W."/>
            <person name="Binder M."/>
            <person name="Choi C."/>
            <person name="Clum A."/>
            <person name="Copeland A."/>
            <person name="Grisel N."/>
            <person name="Haridas S."/>
            <person name="Kipfer T."/>
            <person name="LaButti K."/>
            <person name="Lindquist E."/>
            <person name="Lipzen A."/>
            <person name="Maire R."/>
            <person name="Meier B."/>
            <person name="Mihaltcheva S."/>
            <person name="Molinier V."/>
            <person name="Murat C."/>
            <person name="Poggeler S."/>
            <person name="Quandt C.A."/>
            <person name="Sperisen C."/>
            <person name="Tritt A."/>
            <person name="Tisserant E."/>
            <person name="Crous P.W."/>
            <person name="Henrissat B."/>
            <person name="Nehls U."/>
            <person name="Egli S."/>
            <person name="Spatafora J.W."/>
            <person name="Grigoriev I.V."/>
            <person name="Martin F.M."/>
        </authorList>
    </citation>
    <scope>NUCLEOTIDE SEQUENCE [LARGE SCALE GENOMIC DNA]</scope>
    <source>
        <strain evidence="6 7">CBS 207.34</strain>
    </source>
</reference>
<feature type="transmembrane region" description="Helical" evidence="2">
    <location>
        <begin position="65"/>
        <end position="88"/>
    </location>
</feature>
<name>A0A8E2EUY2_9PEZI</name>
<dbReference type="InterPro" id="IPR018825">
    <property type="entry name" value="DUF2427"/>
</dbReference>
<dbReference type="PANTHER" id="PTHR31685">
    <property type="entry name" value="INTEGRAL MEMBRANE PROTEIN (AFU_ORTHOLOGUE AFUA_6G12730)-RELATED"/>
    <property type="match status" value="1"/>
</dbReference>
<feature type="transmembrane region" description="Helical" evidence="2">
    <location>
        <begin position="320"/>
        <end position="341"/>
    </location>
</feature>
<proteinExistence type="predicted"/>
<feature type="transmembrane region" description="Helical" evidence="2">
    <location>
        <begin position="281"/>
        <end position="300"/>
    </location>
</feature>
<feature type="transmembrane region" description="Helical" evidence="2">
    <location>
        <begin position="362"/>
        <end position="383"/>
    </location>
</feature>
<feature type="transmembrane region" description="Helical" evidence="2">
    <location>
        <begin position="395"/>
        <end position="412"/>
    </location>
</feature>
<feature type="transmembrane region" description="Helical" evidence="2">
    <location>
        <begin position="95"/>
        <end position="115"/>
    </location>
</feature>
<organism evidence="6 7">
    <name type="scientific">Glonium stellatum</name>
    <dbReference type="NCBI Taxonomy" id="574774"/>
    <lineage>
        <taxon>Eukaryota</taxon>
        <taxon>Fungi</taxon>
        <taxon>Dikarya</taxon>
        <taxon>Ascomycota</taxon>
        <taxon>Pezizomycotina</taxon>
        <taxon>Dothideomycetes</taxon>
        <taxon>Pleosporomycetidae</taxon>
        <taxon>Gloniales</taxon>
        <taxon>Gloniaceae</taxon>
        <taxon>Glonium</taxon>
    </lineage>
</organism>
<dbReference type="OrthoDB" id="4005299at2759"/>
<feature type="chain" id="PRO_5034888735" description="Integral membrane protein" evidence="3">
    <location>
        <begin position="25"/>
        <end position="593"/>
    </location>
</feature>
<keyword evidence="3" id="KW-0732">Signal</keyword>
<dbReference type="AlphaFoldDB" id="A0A8E2EUY2"/>
<dbReference type="EMBL" id="KV750317">
    <property type="protein sequence ID" value="OCL05335.1"/>
    <property type="molecule type" value="Genomic_DNA"/>
</dbReference>
<keyword evidence="2" id="KW-1133">Transmembrane helix</keyword>
<keyword evidence="7" id="KW-1185">Reference proteome</keyword>
<feature type="domain" description="Protein YTP1-like C-terminal" evidence="5">
    <location>
        <begin position="286"/>
        <end position="572"/>
    </location>
</feature>
<feature type="transmembrane region" description="Helical" evidence="2">
    <location>
        <begin position="481"/>
        <end position="501"/>
    </location>
</feature>
<sequence>MPRGRILTLATAALLLEALPLVVAHGTDHNDEMDMSEMPEAPTTTPNVYAKPMSYWSCSEHAGLMYMHILLMVIGWAVVLPVGVMLSIARSRFSLFTQFTFLVVNAFGLLIGVIYDRKTPDLYENNSHSKIGWAITWIASAWVFMGLVQAYMDRTNSHSMEDHAAQPVSAAVMAQYQRVQDAEAPNISRWSNDSGQGTERNSASLCGHSRSPSVESENQQFPEPQRAYHQEDDDILDDDAEKRGFLRNTSVDRFLSKNIPRFAVGRTLQVVWLLYVTIDRLILMLGFLAIMTGTVVYGGIGRGNDVFNVLAHYIKGGIFFWYGLLTLGRWMGAFADFGWAWNVKPPKEVVGRRRAAIPTAEFTESFVIWLYGASNVFLEHLAAWGAAWTAQDLEHVSISIMFLGGGLLGMIIESRWIRDLLNTSISSKKVASPYADGSWEPPKSYRFSMNPLPGLVILLLGTMMSGHHQASMLSTMIHKQWGSMFVGFALARAVTYILLYISPPTSFLPSRPPSEIISAFCLIAGGITFIESNKDSVAALESYDLDAMFTFTVTIGFTALIMAWATVLVAVKGWAVRKEGVVSFAKHSAGALA</sequence>
<dbReference type="Pfam" id="PF10348">
    <property type="entry name" value="DUF2427"/>
    <property type="match status" value="1"/>
</dbReference>
<feature type="transmembrane region" description="Helical" evidence="2">
    <location>
        <begin position="131"/>
        <end position="152"/>
    </location>
</feature>
<evidence type="ECO:0000259" key="5">
    <source>
        <dbReference type="Pfam" id="PF10355"/>
    </source>
</evidence>
<evidence type="ECO:0000259" key="4">
    <source>
        <dbReference type="Pfam" id="PF10348"/>
    </source>
</evidence>
<evidence type="ECO:0000256" key="1">
    <source>
        <dbReference type="SAM" id="MobiDB-lite"/>
    </source>
</evidence>